<protein>
    <recommendedName>
        <fullName evidence="4">Rna-directed dna polymerase from mobile element jockey-like</fullName>
    </recommendedName>
</protein>
<evidence type="ECO:0008006" key="4">
    <source>
        <dbReference type="Google" id="ProtNLM"/>
    </source>
</evidence>
<reference evidence="2" key="1">
    <citation type="submission" date="2019-10" db="EMBL/GenBank/DDBJ databases">
        <authorList>
            <person name="Soares A.E.R."/>
            <person name="Aleixo A."/>
            <person name="Schneider P."/>
            <person name="Miyaki C.Y."/>
            <person name="Schneider M.P."/>
            <person name="Mello C."/>
            <person name="Vasconcelos A.T.R."/>
        </authorList>
    </citation>
    <scope>NUCLEOTIDE SEQUENCE</scope>
    <source>
        <tissue evidence="2">Muscle</tissue>
    </source>
</reference>
<evidence type="ECO:0000313" key="2">
    <source>
        <dbReference type="EMBL" id="KAJ7411030.1"/>
    </source>
</evidence>
<gene>
    <name evidence="2" type="ORF">WISP_104692</name>
</gene>
<dbReference type="EMBL" id="WHWB01034364">
    <property type="protein sequence ID" value="KAJ7411030.1"/>
    <property type="molecule type" value="Genomic_DNA"/>
</dbReference>
<comment type="caution">
    <text evidence="2">The sequence shown here is derived from an EMBL/GenBank/DDBJ whole genome shotgun (WGS) entry which is preliminary data.</text>
</comment>
<feature type="region of interest" description="Disordered" evidence="1">
    <location>
        <begin position="82"/>
        <end position="113"/>
    </location>
</feature>
<organism evidence="2 3">
    <name type="scientific">Willisornis vidua</name>
    <name type="common">Xingu scale-backed antbird</name>
    <dbReference type="NCBI Taxonomy" id="1566151"/>
    <lineage>
        <taxon>Eukaryota</taxon>
        <taxon>Metazoa</taxon>
        <taxon>Chordata</taxon>
        <taxon>Craniata</taxon>
        <taxon>Vertebrata</taxon>
        <taxon>Euteleostomi</taxon>
        <taxon>Archelosauria</taxon>
        <taxon>Archosauria</taxon>
        <taxon>Dinosauria</taxon>
        <taxon>Saurischia</taxon>
        <taxon>Theropoda</taxon>
        <taxon>Coelurosauria</taxon>
        <taxon>Aves</taxon>
        <taxon>Neognathae</taxon>
        <taxon>Neoaves</taxon>
        <taxon>Telluraves</taxon>
        <taxon>Australaves</taxon>
        <taxon>Passeriformes</taxon>
        <taxon>Thamnophilidae</taxon>
        <taxon>Willisornis</taxon>
    </lineage>
</organism>
<name>A0ABQ9CXC3_9PASS</name>
<proteinExistence type="predicted"/>
<feature type="compositionally biased region" description="Basic and acidic residues" evidence="1">
    <location>
        <begin position="93"/>
        <end position="106"/>
    </location>
</feature>
<dbReference type="Proteomes" id="UP001145742">
    <property type="component" value="Unassembled WGS sequence"/>
</dbReference>
<sequence>MTQTQEELVPLEGREALQRDLDNLEDWAITNHMEFNKGKSWILHLGWSSPRCTERLGNEMLDSSATERDLRVLADCKLTPVGAATKADGQEEDEKKMDERQKEPDGQSKMVFI</sequence>
<evidence type="ECO:0000313" key="3">
    <source>
        <dbReference type="Proteomes" id="UP001145742"/>
    </source>
</evidence>
<keyword evidence="3" id="KW-1185">Reference proteome</keyword>
<accession>A0ABQ9CXC3</accession>
<evidence type="ECO:0000256" key="1">
    <source>
        <dbReference type="SAM" id="MobiDB-lite"/>
    </source>
</evidence>